<dbReference type="OrthoDB" id="9806939at2"/>
<evidence type="ECO:0000259" key="5">
    <source>
        <dbReference type="Pfam" id="PF25973"/>
    </source>
</evidence>
<dbReference type="AlphaFoldDB" id="A0A423Q0J5"/>
<dbReference type="NCBIfam" id="TIGR01730">
    <property type="entry name" value="RND_mfp"/>
    <property type="match status" value="1"/>
</dbReference>
<feature type="coiled-coil region" evidence="2">
    <location>
        <begin position="147"/>
        <end position="174"/>
    </location>
</feature>
<sequence length="378" mass="40083">MAKAPTVRPIWIVAAIVAALAAWLASGMIGGDEPAADAPAPAETEARPVSVAVRDSTAEPVWREVELNGETAPDRAVTLRAQTAGRVEAVEARRGARVEAGEVLVRIALADRVSARQEARAVVEQRRLQYEAVRRMSEKGYQTRTDLAQAKSDLEAAQARLAEVEQDIDDTVIRAPFDGVLETRPVEIGDYAAVGDEIARVIQQDPFVVEADLAEGDVAFVETGQSGRARLIDGETVEGTVRYVATEADEATRTYAVELEVDNPGGRLVSGASAKLYLPLERVEAHAVPADLLTLDEAGRMGIKTVDADGRVAFHAARVARSTADTLWLSGLPEHLRLITSGQGFVRAGDAVRVVEEAEAAAGDQRPAAAGAEGAGTQ</sequence>
<dbReference type="EMBL" id="AYKF01000069">
    <property type="protein sequence ID" value="ROO31750.1"/>
    <property type="molecule type" value="Genomic_DNA"/>
</dbReference>
<comment type="caution">
    <text evidence="6">The sequence shown here is derived from an EMBL/GenBank/DDBJ whole genome shotgun (WGS) entry which is preliminary data.</text>
</comment>
<feature type="domain" description="CusB-like beta-barrel" evidence="4">
    <location>
        <begin position="209"/>
        <end position="277"/>
    </location>
</feature>
<comment type="similarity">
    <text evidence="1">Belongs to the membrane fusion protein (MFP) (TC 8.A.1) family.</text>
</comment>
<dbReference type="Gene3D" id="1.10.287.470">
    <property type="entry name" value="Helix hairpin bin"/>
    <property type="match status" value="1"/>
</dbReference>
<accession>A0A423Q0J5</accession>
<dbReference type="PANTHER" id="PTHR30469">
    <property type="entry name" value="MULTIDRUG RESISTANCE PROTEIN MDTA"/>
    <property type="match status" value="1"/>
</dbReference>
<organism evidence="6 7">
    <name type="scientific">Salinisphaera orenii YIM 95161</name>
    <dbReference type="NCBI Taxonomy" id="1051139"/>
    <lineage>
        <taxon>Bacteria</taxon>
        <taxon>Pseudomonadati</taxon>
        <taxon>Pseudomonadota</taxon>
        <taxon>Gammaproteobacteria</taxon>
        <taxon>Salinisphaerales</taxon>
        <taxon>Salinisphaeraceae</taxon>
        <taxon>Salinisphaera</taxon>
    </lineage>
</organism>
<dbReference type="InterPro" id="IPR006143">
    <property type="entry name" value="RND_pump_MFP"/>
</dbReference>
<dbReference type="SUPFAM" id="SSF111369">
    <property type="entry name" value="HlyD-like secretion proteins"/>
    <property type="match status" value="1"/>
</dbReference>
<dbReference type="Gene3D" id="2.40.30.170">
    <property type="match status" value="1"/>
</dbReference>
<feature type="region of interest" description="Disordered" evidence="3">
    <location>
        <begin position="359"/>
        <end position="378"/>
    </location>
</feature>
<dbReference type="GO" id="GO:0015562">
    <property type="term" value="F:efflux transmembrane transporter activity"/>
    <property type="evidence" value="ECO:0007669"/>
    <property type="project" value="TreeGrafter"/>
</dbReference>
<evidence type="ECO:0000256" key="2">
    <source>
        <dbReference type="SAM" id="Coils"/>
    </source>
</evidence>
<gene>
    <name evidence="6" type="ORF">SAHL_06410</name>
</gene>
<evidence type="ECO:0000256" key="3">
    <source>
        <dbReference type="SAM" id="MobiDB-lite"/>
    </source>
</evidence>
<dbReference type="Gene3D" id="2.40.50.100">
    <property type="match status" value="1"/>
</dbReference>
<dbReference type="RefSeq" id="WP_123590574.1">
    <property type="nucleotide sequence ID" value="NZ_AYKF01000069.1"/>
</dbReference>
<reference evidence="6 7" key="1">
    <citation type="submission" date="2013-10" db="EMBL/GenBank/DDBJ databases">
        <title>Salinisphaera halophila YIM 95161 Genome Sequencing.</title>
        <authorList>
            <person name="Lai Q."/>
            <person name="Li C."/>
            <person name="Shao Z."/>
        </authorList>
    </citation>
    <scope>NUCLEOTIDE SEQUENCE [LARGE SCALE GENOMIC DNA]</scope>
    <source>
        <strain evidence="6 7">YIM 95161</strain>
    </source>
</reference>
<proteinExistence type="inferred from homology"/>
<dbReference type="Proteomes" id="UP000285123">
    <property type="component" value="Unassembled WGS sequence"/>
</dbReference>
<name>A0A423Q0J5_9GAMM</name>
<dbReference type="GO" id="GO:1990281">
    <property type="term" value="C:efflux pump complex"/>
    <property type="evidence" value="ECO:0007669"/>
    <property type="project" value="TreeGrafter"/>
</dbReference>
<dbReference type="PANTHER" id="PTHR30469:SF29">
    <property type="entry name" value="BLR2860 PROTEIN"/>
    <property type="match status" value="1"/>
</dbReference>
<protein>
    <submittedName>
        <fullName evidence="6">RND transporter</fullName>
    </submittedName>
</protein>
<dbReference type="InterPro" id="IPR058647">
    <property type="entry name" value="BSH_CzcB-like"/>
</dbReference>
<feature type="compositionally biased region" description="Low complexity" evidence="3">
    <location>
        <begin position="360"/>
        <end position="372"/>
    </location>
</feature>
<evidence type="ECO:0000313" key="7">
    <source>
        <dbReference type="Proteomes" id="UP000285123"/>
    </source>
</evidence>
<dbReference type="InterPro" id="IPR058792">
    <property type="entry name" value="Beta-barrel_RND_2"/>
</dbReference>
<keyword evidence="2" id="KW-0175">Coiled coil</keyword>
<feature type="domain" description="CzcB-like barrel-sandwich hybrid" evidence="5">
    <location>
        <begin position="78"/>
        <end position="200"/>
    </location>
</feature>
<dbReference type="Pfam" id="PF25973">
    <property type="entry name" value="BSH_CzcB"/>
    <property type="match status" value="1"/>
</dbReference>
<dbReference type="Pfam" id="PF25954">
    <property type="entry name" value="Beta-barrel_RND_2"/>
    <property type="match status" value="1"/>
</dbReference>
<evidence type="ECO:0000313" key="6">
    <source>
        <dbReference type="EMBL" id="ROO31750.1"/>
    </source>
</evidence>
<evidence type="ECO:0000259" key="4">
    <source>
        <dbReference type="Pfam" id="PF25954"/>
    </source>
</evidence>
<evidence type="ECO:0000256" key="1">
    <source>
        <dbReference type="ARBA" id="ARBA00009477"/>
    </source>
</evidence>